<evidence type="ECO:0000313" key="3">
    <source>
        <dbReference type="Proteomes" id="UP000190037"/>
    </source>
</evidence>
<protein>
    <submittedName>
        <fullName evidence="2">Uncharacterized protein</fullName>
    </submittedName>
</protein>
<gene>
    <name evidence="2" type="ORF">B4N89_29275</name>
</gene>
<dbReference type="EMBL" id="MWQN01000001">
    <property type="protein sequence ID" value="OPC84474.1"/>
    <property type="molecule type" value="Genomic_DNA"/>
</dbReference>
<keyword evidence="3" id="KW-1185">Reference proteome</keyword>
<comment type="caution">
    <text evidence="2">The sequence shown here is derived from an EMBL/GenBank/DDBJ whole genome shotgun (WGS) entry which is preliminary data.</text>
</comment>
<accession>A0A1T3P5X9</accession>
<feature type="region of interest" description="Disordered" evidence="1">
    <location>
        <begin position="1"/>
        <end position="30"/>
    </location>
</feature>
<sequence>MYDSSPDPADAGSPEAPGSDLSAREKETMPRTLDDYAVSLAALKAYDITGVRPRDLRRFRDFGELPEGVPEAVVLRAQRIVEEERDRLLRLTTGS</sequence>
<evidence type="ECO:0000256" key="1">
    <source>
        <dbReference type="SAM" id="MobiDB-lite"/>
    </source>
</evidence>
<organism evidence="2 3">
    <name type="scientific">Embleya scabrispora</name>
    <dbReference type="NCBI Taxonomy" id="159449"/>
    <lineage>
        <taxon>Bacteria</taxon>
        <taxon>Bacillati</taxon>
        <taxon>Actinomycetota</taxon>
        <taxon>Actinomycetes</taxon>
        <taxon>Kitasatosporales</taxon>
        <taxon>Streptomycetaceae</taxon>
        <taxon>Embleya</taxon>
    </lineage>
</organism>
<name>A0A1T3P5X9_9ACTN</name>
<evidence type="ECO:0000313" key="2">
    <source>
        <dbReference type="EMBL" id="OPC84474.1"/>
    </source>
</evidence>
<proteinExistence type="predicted"/>
<dbReference type="Proteomes" id="UP000190037">
    <property type="component" value="Unassembled WGS sequence"/>
</dbReference>
<dbReference type="AlphaFoldDB" id="A0A1T3P5X9"/>
<reference evidence="2 3" key="1">
    <citation type="submission" date="2017-03" db="EMBL/GenBank/DDBJ databases">
        <title>Draft genome sequence of Streptomyces scabrisporus NF3, endophyte isolated from Amphipterygium adstringens.</title>
        <authorList>
            <person name="Vazquez M."/>
            <person name="Ceapa C.D."/>
            <person name="Rodriguez Luna D."/>
            <person name="Sanchez Esquivel S."/>
        </authorList>
    </citation>
    <scope>NUCLEOTIDE SEQUENCE [LARGE SCALE GENOMIC DNA]</scope>
    <source>
        <strain evidence="2 3">NF3</strain>
    </source>
</reference>